<dbReference type="PROSITE" id="PS50053">
    <property type="entry name" value="UBIQUITIN_2"/>
    <property type="match status" value="1"/>
</dbReference>
<keyword evidence="1" id="KW-0143">Chaperone</keyword>
<dbReference type="GO" id="GO:0000774">
    <property type="term" value="F:adenyl-nucleotide exchange factor activity"/>
    <property type="evidence" value="ECO:0007669"/>
    <property type="project" value="TreeGrafter"/>
</dbReference>
<evidence type="ECO:0000256" key="1">
    <source>
        <dbReference type="ARBA" id="ARBA00023186"/>
    </source>
</evidence>
<dbReference type="EMBL" id="GGEC01020982">
    <property type="protein sequence ID" value="MBX01466.1"/>
    <property type="molecule type" value="Transcribed_RNA"/>
</dbReference>
<evidence type="ECO:0000313" key="5">
    <source>
        <dbReference type="EMBL" id="MBX01466.1"/>
    </source>
</evidence>
<feature type="region of interest" description="Disordered" evidence="2">
    <location>
        <begin position="265"/>
        <end position="291"/>
    </location>
</feature>
<dbReference type="EMBL" id="GGEC01020979">
    <property type="protein sequence ID" value="MBX01463.1"/>
    <property type="molecule type" value="Transcribed_RNA"/>
</dbReference>
<feature type="compositionally biased region" description="Polar residues" evidence="2">
    <location>
        <begin position="138"/>
        <end position="149"/>
    </location>
</feature>
<sequence>MMNSTSRSEAMDWEKRPGGMLVQRRDADLQDNFGPLIRILFSHGPAQHEVHVPAQSTFGYVKKILEQKTGLEPERQKILFRGQEKEDGEYLHEAGVKENSKLLVLEDAIRKEKKFEQMKDGEEMLKGGFKENEEMKNGANSGNEGQSDVENNERAEMSEAFQAIAVVRTEVDKLAERVAALEAVVNGGTRVAEDEFTVSSELLMRQLLKLDSIEAEGEARVQRKAEVRRVQSFHEILDNLKARNSKPFSNGDNSVTVTTNWETFDSGMGSLTPPPPTSSSIRITQDWERFD</sequence>
<dbReference type="Gene3D" id="3.10.20.90">
    <property type="entry name" value="Phosphatidylinositol 3-kinase Catalytic Subunit, Chain A, domain 1"/>
    <property type="match status" value="1"/>
</dbReference>
<feature type="region of interest" description="Disordered" evidence="2">
    <location>
        <begin position="129"/>
        <end position="151"/>
    </location>
</feature>
<feature type="domain" description="BAG" evidence="4">
    <location>
        <begin position="163"/>
        <end position="241"/>
    </location>
</feature>
<reference evidence="5" key="1">
    <citation type="submission" date="2018-02" db="EMBL/GenBank/DDBJ databases">
        <title>Rhizophora mucronata_Transcriptome.</title>
        <authorList>
            <person name="Meera S.P."/>
            <person name="Sreeshan A."/>
            <person name="Augustine A."/>
        </authorList>
    </citation>
    <scope>NUCLEOTIDE SEQUENCE</scope>
    <source>
        <tissue evidence="5">Leaf</tissue>
    </source>
</reference>
<dbReference type="PANTHER" id="PTHR12329:SF40">
    <property type="entry name" value="BAG FAMILY MOLECULAR CHAPERONE REGULATOR 4"/>
    <property type="match status" value="1"/>
</dbReference>
<proteinExistence type="predicted"/>
<dbReference type="SMART" id="SM00264">
    <property type="entry name" value="BAG"/>
    <property type="match status" value="1"/>
</dbReference>
<dbReference type="Gene3D" id="1.20.58.120">
    <property type="entry name" value="BAG domain"/>
    <property type="match status" value="1"/>
</dbReference>
<dbReference type="GO" id="GO:0050821">
    <property type="term" value="P:protein stabilization"/>
    <property type="evidence" value="ECO:0007669"/>
    <property type="project" value="TreeGrafter"/>
</dbReference>
<accession>A0A2P2K6W8</accession>
<dbReference type="Pfam" id="PF00240">
    <property type="entry name" value="ubiquitin"/>
    <property type="match status" value="1"/>
</dbReference>
<dbReference type="InterPro" id="IPR003103">
    <property type="entry name" value="BAG_domain"/>
</dbReference>
<dbReference type="PROSITE" id="PS51035">
    <property type="entry name" value="BAG"/>
    <property type="match status" value="1"/>
</dbReference>
<dbReference type="InterPro" id="IPR000626">
    <property type="entry name" value="Ubiquitin-like_dom"/>
</dbReference>
<name>A0A2P2K6W8_RHIMU</name>
<organism evidence="5">
    <name type="scientific">Rhizophora mucronata</name>
    <name type="common">Asiatic mangrove</name>
    <dbReference type="NCBI Taxonomy" id="61149"/>
    <lineage>
        <taxon>Eukaryota</taxon>
        <taxon>Viridiplantae</taxon>
        <taxon>Streptophyta</taxon>
        <taxon>Embryophyta</taxon>
        <taxon>Tracheophyta</taxon>
        <taxon>Spermatophyta</taxon>
        <taxon>Magnoliopsida</taxon>
        <taxon>eudicotyledons</taxon>
        <taxon>Gunneridae</taxon>
        <taxon>Pentapetalae</taxon>
        <taxon>rosids</taxon>
        <taxon>fabids</taxon>
        <taxon>Malpighiales</taxon>
        <taxon>Rhizophoraceae</taxon>
        <taxon>Rhizophora</taxon>
    </lineage>
</organism>
<evidence type="ECO:0000259" key="4">
    <source>
        <dbReference type="PROSITE" id="PS51035"/>
    </source>
</evidence>
<dbReference type="InterPro" id="IPR029071">
    <property type="entry name" value="Ubiquitin-like_domsf"/>
</dbReference>
<dbReference type="SUPFAM" id="SSF54236">
    <property type="entry name" value="Ubiquitin-like"/>
    <property type="match status" value="1"/>
</dbReference>
<evidence type="ECO:0000259" key="3">
    <source>
        <dbReference type="PROSITE" id="PS50053"/>
    </source>
</evidence>
<dbReference type="PANTHER" id="PTHR12329">
    <property type="entry name" value="BCL2-ASSOCIATED ATHANOGENE"/>
    <property type="match status" value="1"/>
</dbReference>
<protein>
    <submittedName>
        <fullName evidence="5">Uncharacterized protein MANES_09G108800</fullName>
    </submittedName>
</protein>
<evidence type="ECO:0000256" key="2">
    <source>
        <dbReference type="SAM" id="MobiDB-lite"/>
    </source>
</evidence>
<dbReference type="GO" id="GO:0051087">
    <property type="term" value="F:protein-folding chaperone binding"/>
    <property type="evidence" value="ECO:0007669"/>
    <property type="project" value="InterPro"/>
</dbReference>
<dbReference type="AlphaFoldDB" id="A0A2P2K6W8"/>
<dbReference type="GO" id="GO:0005737">
    <property type="term" value="C:cytoplasm"/>
    <property type="evidence" value="ECO:0007669"/>
    <property type="project" value="TreeGrafter"/>
</dbReference>
<dbReference type="InterPro" id="IPR039773">
    <property type="entry name" value="BAG_chaperone_regulator"/>
</dbReference>
<dbReference type="InterPro" id="IPR036533">
    <property type="entry name" value="BAG_dom_sf"/>
</dbReference>
<dbReference type="SUPFAM" id="SSF63491">
    <property type="entry name" value="BAG domain"/>
    <property type="match status" value="1"/>
</dbReference>
<dbReference type="Pfam" id="PF02179">
    <property type="entry name" value="BAG"/>
    <property type="match status" value="1"/>
</dbReference>
<feature type="domain" description="Ubiquitin-like" evidence="3">
    <location>
        <begin position="37"/>
        <end position="105"/>
    </location>
</feature>